<comment type="caution">
    <text evidence="8">The sequence shown here is derived from an EMBL/GenBank/DDBJ whole genome shotgun (WGS) entry which is preliminary data.</text>
</comment>
<keyword evidence="3 5" id="KW-0698">rRNA processing</keyword>
<dbReference type="GO" id="GO:0042274">
    <property type="term" value="P:ribosomal small subunit biogenesis"/>
    <property type="evidence" value="ECO:0007669"/>
    <property type="project" value="UniProtKB-UniRule"/>
</dbReference>
<protein>
    <recommendedName>
        <fullName evidence="5">Ribosome maturation factor RimM</fullName>
    </recommendedName>
</protein>
<dbReference type="InterPro" id="IPR056792">
    <property type="entry name" value="PRC_RimM"/>
</dbReference>
<gene>
    <name evidence="5 8" type="primary">rimM</name>
    <name evidence="8" type="ORF">DBW97_02090</name>
</gene>
<comment type="subunit">
    <text evidence="5">Binds ribosomal protein uS19.</text>
</comment>
<accession>A0A368BPM9</accession>
<dbReference type="PANTHER" id="PTHR33692">
    <property type="entry name" value="RIBOSOME MATURATION FACTOR RIMM"/>
    <property type="match status" value="1"/>
</dbReference>
<evidence type="ECO:0000256" key="3">
    <source>
        <dbReference type="ARBA" id="ARBA00022552"/>
    </source>
</evidence>
<dbReference type="SUPFAM" id="SSF50346">
    <property type="entry name" value="PRC-barrel domain"/>
    <property type="match status" value="1"/>
</dbReference>
<evidence type="ECO:0000259" key="6">
    <source>
        <dbReference type="Pfam" id="PF01782"/>
    </source>
</evidence>
<comment type="subcellular location">
    <subcellularLocation>
        <location evidence="5">Cytoplasm</location>
    </subcellularLocation>
</comment>
<dbReference type="InterPro" id="IPR002676">
    <property type="entry name" value="RimM_N"/>
</dbReference>
<dbReference type="Gene3D" id="2.40.30.60">
    <property type="entry name" value="RimM"/>
    <property type="match status" value="1"/>
</dbReference>
<evidence type="ECO:0000256" key="2">
    <source>
        <dbReference type="ARBA" id="ARBA00022517"/>
    </source>
</evidence>
<keyword evidence="4 5" id="KW-0143">Chaperone</keyword>
<dbReference type="EMBL" id="QOPD01000002">
    <property type="protein sequence ID" value="RCL38827.1"/>
    <property type="molecule type" value="Genomic_DNA"/>
</dbReference>
<dbReference type="AlphaFoldDB" id="A0A368BPM9"/>
<reference evidence="8 9" key="1">
    <citation type="journal article" date="2018" name="Microbiome">
        <title>Fine metagenomic profile of the Mediterranean stratified and mixed water columns revealed by assembly and recruitment.</title>
        <authorList>
            <person name="Haro-Moreno J.M."/>
            <person name="Lopez-Perez M."/>
            <person name="De La Torre J.R."/>
            <person name="Picazo A."/>
            <person name="Camacho A."/>
            <person name="Rodriguez-Valera F."/>
        </authorList>
    </citation>
    <scope>NUCLEOTIDE SEQUENCE [LARGE SCALE GENOMIC DNA]</scope>
    <source>
        <strain evidence="8">MED-G83</strain>
    </source>
</reference>
<dbReference type="PANTHER" id="PTHR33692:SF1">
    <property type="entry name" value="RIBOSOME MATURATION FACTOR RIMM"/>
    <property type="match status" value="1"/>
</dbReference>
<sequence length="197" mass="22949">MKKHLLKKHLLKKHLLKKHQPKKHLLKKHLLKKKRKINSINIVSVAKFGKTHGLKGEIRVNSFCNPVENILYYKKFYLKDGSGIQIDFLNSSHPYIAKVKNIDSIEDAKKLVNDEIFISEGEMRKDEEAIYWNDLLGCEVVNDSEIMLGTVYKVDNHGASDLIFIKTDSEDIIIPLEDIFLIDFDKHNKLLRVDWDI</sequence>
<keyword evidence="2 5" id="KW-0690">Ribosome biogenesis</keyword>
<dbReference type="InterPro" id="IPR011033">
    <property type="entry name" value="PRC_barrel-like_sf"/>
</dbReference>
<dbReference type="Proteomes" id="UP000252147">
    <property type="component" value="Unassembled WGS sequence"/>
</dbReference>
<name>A0A368BPM9_9GAMM</name>
<comment type="similarity">
    <text evidence="5">Belongs to the RimM family.</text>
</comment>
<dbReference type="Pfam" id="PF24986">
    <property type="entry name" value="PRC_RimM"/>
    <property type="match status" value="1"/>
</dbReference>
<dbReference type="GO" id="GO:0005737">
    <property type="term" value="C:cytoplasm"/>
    <property type="evidence" value="ECO:0007669"/>
    <property type="project" value="UniProtKB-SubCell"/>
</dbReference>
<dbReference type="GO" id="GO:0005840">
    <property type="term" value="C:ribosome"/>
    <property type="evidence" value="ECO:0007669"/>
    <property type="project" value="InterPro"/>
</dbReference>
<keyword evidence="1 5" id="KW-0963">Cytoplasm</keyword>
<organism evidence="8 9">
    <name type="scientific">SAR86 cluster bacterium</name>
    <dbReference type="NCBI Taxonomy" id="2030880"/>
    <lineage>
        <taxon>Bacteria</taxon>
        <taxon>Pseudomonadati</taxon>
        <taxon>Pseudomonadota</taxon>
        <taxon>Gammaproteobacteria</taxon>
        <taxon>SAR86 cluster</taxon>
    </lineage>
</organism>
<comment type="domain">
    <text evidence="5">The PRC barrel domain binds ribosomal protein uS19.</text>
</comment>
<dbReference type="SUPFAM" id="SSF50447">
    <property type="entry name" value="Translation proteins"/>
    <property type="match status" value="1"/>
</dbReference>
<feature type="domain" description="RimM N-terminal" evidence="6">
    <location>
        <begin position="45"/>
        <end position="120"/>
    </location>
</feature>
<dbReference type="GO" id="GO:0006364">
    <property type="term" value="P:rRNA processing"/>
    <property type="evidence" value="ECO:0007669"/>
    <property type="project" value="UniProtKB-UniRule"/>
</dbReference>
<dbReference type="Gene3D" id="2.30.30.240">
    <property type="entry name" value="PRC-barrel domain"/>
    <property type="match status" value="1"/>
</dbReference>
<dbReference type="InterPro" id="IPR011961">
    <property type="entry name" value="RimM"/>
</dbReference>
<dbReference type="NCBIfam" id="TIGR02273">
    <property type="entry name" value="16S_RimM"/>
    <property type="match status" value="1"/>
</dbReference>
<dbReference type="InterPro" id="IPR036976">
    <property type="entry name" value="RimM_N_sf"/>
</dbReference>
<dbReference type="HAMAP" id="MF_00014">
    <property type="entry name" value="Ribosome_mat_RimM"/>
    <property type="match status" value="1"/>
</dbReference>
<proteinExistence type="inferred from homology"/>
<feature type="domain" description="Ribosome maturation factor RimM PRC barrel" evidence="7">
    <location>
        <begin position="132"/>
        <end position="195"/>
    </location>
</feature>
<dbReference type="InterPro" id="IPR009000">
    <property type="entry name" value="Transl_B-barrel_sf"/>
</dbReference>
<evidence type="ECO:0000256" key="5">
    <source>
        <dbReference type="HAMAP-Rule" id="MF_00014"/>
    </source>
</evidence>
<evidence type="ECO:0000259" key="7">
    <source>
        <dbReference type="Pfam" id="PF24986"/>
    </source>
</evidence>
<evidence type="ECO:0000256" key="4">
    <source>
        <dbReference type="ARBA" id="ARBA00023186"/>
    </source>
</evidence>
<dbReference type="GO" id="GO:0043022">
    <property type="term" value="F:ribosome binding"/>
    <property type="evidence" value="ECO:0007669"/>
    <property type="project" value="InterPro"/>
</dbReference>
<evidence type="ECO:0000313" key="8">
    <source>
        <dbReference type="EMBL" id="RCL38827.1"/>
    </source>
</evidence>
<dbReference type="Pfam" id="PF01782">
    <property type="entry name" value="RimM"/>
    <property type="match status" value="1"/>
</dbReference>
<evidence type="ECO:0000313" key="9">
    <source>
        <dbReference type="Proteomes" id="UP000252147"/>
    </source>
</evidence>
<comment type="function">
    <text evidence="5">An accessory protein needed during the final step in the assembly of 30S ribosomal subunit, possibly for assembly of the head region. Essential for efficient processing of 16S rRNA. May be needed both before and after RbfA during the maturation of 16S rRNA. It has affinity for free ribosomal 30S subunits but not for 70S ribosomes.</text>
</comment>
<evidence type="ECO:0000256" key="1">
    <source>
        <dbReference type="ARBA" id="ARBA00022490"/>
    </source>
</evidence>